<dbReference type="OrthoDB" id="9973408at2"/>
<dbReference type="InterPro" id="IPR047665">
    <property type="entry name" value="ComGG_streptococcus-type"/>
</dbReference>
<proteinExistence type="predicted"/>
<protein>
    <submittedName>
        <fullName evidence="1">Uncharacterized protein</fullName>
    </submittedName>
</protein>
<organism evidence="1 2">
    <name type="scientific">Vagococcus zengguangii</name>
    <dbReference type="NCBI Taxonomy" id="2571750"/>
    <lineage>
        <taxon>Bacteria</taxon>
        <taxon>Bacillati</taxon>
        <taxon>Bacillota</taxon>
        <taxon>Bacilli</taxon>
        <taxon>Lactobacillales</taxon>
        <taxon>Enterococcaceae</taxon>
        <taxon>Vagococcus</taxon>
    </lineage>
</organism>
<gene>
    <name evidence="1" type="ORF">FA707_01565</name>
</gene>
<dbReference type="AlphaFoldDB" id="A0A4D7CS82"/>
<evidence type="ECO:0000313" key="1">
    <source>
        <dbReference type="EMBL" id="QCI85734.1"/>
    </source>
</evidence>
<dbReference type="KEGG" id="vao:FA707_01565"/>
<reference evidence="1 2" key="1">
    <citation type="submission" date="2019-04" db="EMBL/GenBank/DDBJ databases">
        <title>Vagococcus sp. nov., isolated from faeces of yaks (Bos grunniens).</title>
        <authorList>
            <person name="Ge Y."/>
        </authorList>
    </citation>
    <scope>NUCLEOTIDE SEQUENCE [LARGE SCALE GENOMIC DNA]</scope>
    <source>
        <strain evidence="1 2">MN-17</strain>
    </source>
</reference>
<dbReference type="Proteomes" id="UP000298615">
    <property type="component" value="Chromosome"/>
</dbReference>
<dbReference type="NCBIfam" id="NF041014">
    <property type="entry name" value="pilin_ComGG_2"/>
    <property type="match status" value="1"/>
</dbReference>
<name>A0A4D7CS82_9ENTE</name>
<accession>A0A4D7CS82</accession>
<keyword evidence="2" id="KW-1185">Reference proteome</keyword>
<evidence type="ECO:0000313" key="2">
    <source>
        <dbReference type="Proteomes" id="UP000298615"/>
    </source>
</evidence>
<sequence length="116" mass="13415">MKQHTSNYKGSILVSLLILMLMYMTVFNFIMHRYDQQQALVSTSIKRNKIETLANLAQFYLENNSPPETGTLVYSTGQVMYERKTTDSFRIEISLTTGEKRARNLVINPKEESTDK</sequence>
<dbReference type="EMBL" id="CP039712">
    <property type="protein sequence ID" value="QCI85734.1"/>
    <property type="molecule type" value="Genomic_DNA"/>
</dbReference>
<dbReference type="RefSeq" id="WP_136952579.1">
    <property type="nucleotide sequence ID" value="NZ_CP039712.1"/>
</dbReference>